<dbReference type="Proteomes" id="UP001476798">
    <property type="component" value="Unassembled WGS sequence"/>
</dbReference>
<keyword evidence="3 5" id="KW-1133">Transmembrane helix</keyword>
<dbReference type="PANTHER" id="PTHR12489:SF18">
    <property type="entry name" value="LHFPL TETRASPAN SUBFAMILY MEMBER 5 PROTEIN"/>
    <property type="match status" value="1"/>
</dbReference>
<evidence type="ECO:0000256" key="4">
    <source>
        <dbReference type="ARBA" id="ARBA00023136"/>
    </source>
</evidence>
<evidence type="ECO:0000256" key="5">
    <source>
        <dbReference type="SAM" id="Phobius"/>
    </source>
</evidence>
<evidence type="ECO:0000256" key="3">
    <source>
        <dbReference type="ARBA" id="ARBA00022989"/>
    </source>
</evidence>
<feature type="transmembrane region" description="Helical" evidence="5">
    <location>
        <begin position="270"/>
        <end position="289"/>
    </location>
</feature>
<reference evidence="6 7" key="1">
    <citation type="submission" date="2021-06" db="EMBL/GenBank/DDBJ databases">
        <authorList>
            <person name="Palmer J.M."/>
        </authorList>
    </citation>
    <scope>NUCLEOTIDE SEQUENCE [LARGE SCALE GENOMIC DNA]</scope>
    <source>
        <strain evidence="6 7">GA_2019</strain>
        <tissue evidence="6">Muscle</tissue>
    </source>
</reference>
<feature type="transmembrane region" description="Helical" evidence="5">
    <location>
        <begin position="176"/>
        <end position="196"/>
    </location>
</feature>
<dbReference type="PANTHER" id="PTHR12489">
    <property type="entry name" value="LIPOMA HMGIC FUSION PARTNER-LIKE PROTEIN"/>
    <property type="match status" value="1"/>
</dbReference>
<protein>
    <submittedName>
        <fullName evidence="6">LHFPL tetraspan subfamily member 5 protein</fullName>
    </submittedName>
</protein>
<evidence type="ECO:0000313" key="6">
    <source>
        <dbReference type="EMBL" id="MEQ2158507.1"/>
    </source>
</evidence>
<dbReference type="InterPro" id="IPR019372">
    <property type="entry name" value="LHFPL"/>
</dbReference>
<dbReference type="Pfam" id="PF10242">
    <property type="entry name" value="L_HMGIC_fpl"/>
    <property type="match status" value="1"/>
</dbReference>
<name>A0ABV0MHC2_9TELE</name>
<gene>
    <name evidence="6" type="primary">LHFPL5_1</name>
    <name evidence="6" type="ORF">GOODEAATRI_013055</name>
</gene>
<keyword evidence="2 5" id="KW-0812">Transmembrane</keyword>
<feature type="transmembrane region" description="Helical" evidence="5">
    <location>
        <begin position="21"/>
        <end position="42"/>
    </location>
</feature>
<organism evidence="6 7">
    <name type="scientific">Goodea atripinnis</name>
    <dbReference type="NCBI Taxonomy" id="208336"/>
    <lineage>
        <taxon>Eukaryota</taxon>
        <taxon>Metazoa</taxon>
        <taxon>Chordata</taxon>
        <taxon>Craniata</taxon>
        <taxon>Vertebrata</taxon>
        <taxon>Euteleostomi</taxon>
        <taxon>Actinopterygii</taxon>
        <taxon>Neopterygii</taxon>
        <taxon>Teleostei</taxon>
        <taxon>Neoteleostei</taxon>
        <taxon>Acanthomorphata</taxon>
        <taxon>Ovalentaria</taxon>
        <taxon>Atherinomorphae</taxon>
        <taxon>Cyprinodontiformes</taxon>
        <taxon>Goodeidae</taxon>
        <taxon>Goodea</taxon>
    </lineage>
</organism>
<keyword evidence="7" id="KW-1185">Reference proteome</keyword>
<dbReference type="EMBL" id="JAHRIO010000860">
    <property type="protein sequence ID" value="MEQ2158507.1"/>
    <property type="molecule type" value="Genomic_DNA"/>
</dbReference>
<proteinExistence type="predicted"/>
<evidence type="ECO:0000256" key="1">
    <source>
        <dbReference type="ARBA" id="ARBA00004141"/>
    </source>
</evidence>
<comment type="caution">
    <text evidence="6">The sequence shown here is derived from an EMBL/GenBank/DDBJ whole genome shotgun (WGS) entry which is preliminary data.</text>
</comment>
<accession>A0ABV0MHC2</accession>
<comment type="subcellular location">
    <subcellularLocation>
        <location evidence="1">Membrane</location>
        <topology evidence="1">Multi-pass membrane protein</topology>
    </subcellularLocation>
</comment>
<feature type="transmembrane region" description="Helical" evidence="5">
    <location>
        <begin position="94"/>
        <end position="117"/>
    </location>
</feature>
<evidence type="ECO:0000256" key="2">
    <source>
        <dbReference type="ARBA" id="ARBA00022692"/>
    </source>
</evidence>
<evidence type="ECO:0000313" key="7">
    <source>
        <dbReference type="Proteomes" id="UP001476798"/>
    </source>
</evidence>
<keyword evidence="4 5" id="KW-0472">Membrane</keyword>
<sequence length="293" mass="32775">MLPAQEAAKIYHTNYVRNARAVGVMWQVLTITFAVITVVVFIQPYWIGDSVNTPQAGYFGLFHYCIGNALTSELTCKGSALDFGSIPSGAFKTAMFFVGISMLLIVGSIVCFSLFFFCNAGSVYKICAWMQLASSERTCMVIGCMIYPDGWDSEEVKRMCGQRTDKYTLGNCTVRWAYILAIISIMDSLILSFLAFSLGSRQDKLLPEDFQVEEKGTRSSMGSRKLLNEWASSLDHSYLSTKTSKRPHGFSLVMCRRSPRRNRFHKSDDFGPFPIHNVVFLFAVVPFAVSGVH</sequence>